<proteinExistence type="inferred from homology"/>
<comment type="pathway">
    <text evidence="2">Protein modification; protein glycosylation.</text>
</comment>
<evidence type="ECO:0000256" key="1">
    <source>
        <dbReference type="ARBA" id="ARBA00004477"/>
    </source>
</evidence>
<dbReference type="GO" id="GO:0034203">
    <property type="term" value="P:glycolipid translocation"/>
    <property type="evidence" value="ECO:0007669"/>
    <property type="project" value="TreeGrafter"/>
</dbReference>
<feature type="transmembrane region" description="Helical" evidence="10">
    <location>
        <begin position="519"/>
        <end position="536"/>
    </location>
</feature>
<evidence type="ECO:0000256" key="10">
    <source>
        <dbReference type="RuleBase" id="RU365067"/>
    </source>
</evidence>
<feature type="transmembrane region" description="Helical" evidence="10">
    <location>
        <begin position="211"/>
        <end position="236"/>
    </location>
</feature>
<dbReference type="OrthoDB" id="9979195at2759"/>
<feature type="transmembrane region" description="Helical" evidence="10">
    <location>
        <begin position="12"/>
        <end position="32"/>
    </location>
</feature>
<comment type="subcellular location">
    <subcellularLocation>
        <location evidence="1 10">Endoplasmic reticulum membrane</location>
        <topology evidence="1 10">Multi-pass membrane protein</topology>
    </subcellularLocation>
</comment>
<comment type="caution">
    <text evidence="11">The sequence shown here is derived from an EMBL/GenBank/DDBJ whole genome shotgun (WGS) entry which is preliminary data.</text>
</comment>
<accession>A0A1Y2D4B2</accession>
<feature type="transmembrane region" description="Helical" evidence="10">
    <location>
        <begin position="181"/>
        <end position="199"/>
    </location>
</feature>
<feature type="transmembrane region" description="Helical" evidence="10">
    <location>
        <begin position="450"/>
        <end position="476"/>
    </location>
</feature>
<keyword evidence="10" id="KW-0813">Transport</keyword>
<evidence type="ECO:0000313" key="12">
    <source>
        <dbReference type="Proteomes" id="UP000193920"/>
    </source>
</evidence>
<dbReference type="GO" id="GO:0005789">
    <property type="term" value="C:endoplasmic reticulum membrane"/>
    <property type="evidence" value="ECO:0007669"/>
    <property type="project" value="UniProtKB-SubCell"/>
</dbReference>
<evidence type="ECO:0000256" key="6">
    <source>
        <dbReference type="ARBA" id="ARBA00022989"/>
    </source>
</evidence>
<evidence type="ECO:0000256" key="5">
    <source>
        <dbReference type="ARBA" id="ARBA00022824"/>
    </source>
</evidence>
<dbReference type="PANTHER" id="PTHR13117:SF5">
    <property type="entry name" value="PROTEIN RFT1 HOMOLOG"/>
    <property type="match status" value="1"/>
</dbReference>
<sequence>MAKIKSTLASSFTGTIYLFLLQLFSRSITFILNQILLRFTSAKVLGIVNIKLELILETILFISREGIRMALLRSKSSSEETDKKLRNENEKENEKENNTSKVKKALIPIQKAVNLSYIPIIIGCSLTLLVTFYFNRKQNLNPEESHTSIILYSIAALLELVSEPLYILTQYYLMFNIRVKAEGFAVFIRSISSFIFTIYLNYRYKVVTSEAAVLCFAWSQLLYSVFLYGTYSFLFWRKYLSIKKKEELDTESLHLSQGIKAFLPTPINEKNESGEIKKYYFDEHLLSLSVTLYIQSFVKYLLSQGDKIILNILCNSTTQGVYAFVMNYGSLILRIVFQPLEETCRIYFSKELVSKVSTPSSRQQVYKVIMTILKCHFILGMYFVFFATNYTGVLIDLLAGSNWSRNSMAPLALAFYCISIPFMGFNGILEGFVQAVAPKKELHYQSRMMTIFWIVFAGCCFLFVKVFHLGIIGIILGNMVNMSLRIYTCYQYLINYYKKSEERKDLKEIHPINTISKEPLVWVCFIVSWIIGYYMNGIIGWETLKQKAIYVFIGMILALISTAILCWKEKSFLREFKEYYRILRS</sequence>
<dbReference type="GO" id="GO:0006488">
    <property type="term" value="P:dolichol-linked oligosaccharide biosynthetic process"/>
    <property type="evidence" value="ECO:0007669"/>
    <property type="project" value="InterPro"/>
</dbReference>
<evidence type="ECO:0000256" key="4">
    <source>
        <dbReference type="ARBA" id="ARBA00022692"/>
    </source>
</evidence>
<name>A0A1Y2D4B2_9FUNG</name>
<dbReference type="Proteomes" id="UP000193920">
    <property type="component" value="Unassembled WGS sequence"/>
</dbReference>
<dbReference type="EMBL" id="MCOG01000088">
    <property type="protein sequence ID" value="ORY54100.1"/>
    <property type="molecule type" value="Genomic_DNA"/>
</dbReference>
<reference evidence="11 12" key="1">
    <citation type="submission" date="2016-08" db="EMBL/GenBank/DDBJ databases">
        <title>A Parts List for Fungal Cellulosomes Revealed by Comparative Genomics.</title>
        <authorList>
            <consortium name="DOE Joint Genome Institute"/>
            <person name="Haitjema C.H."/>
            <person name="Gilmore S.P."/>
            <person name="Henske J.K."/>
            <person name="Solomon K.V."/>
            <person name="De Groot R."/>
            <person name="Kuo A."/>
            <person name="Mondo S.J."/>
            <person name="Salamov A.A."/>
            <person name="Labutti K."/>
            <person name="Zhao Z."/>
            <person name="Chiniquy J."/>
            <person name="Barry K."/>
            <person name="Brewer H.M."/>
            <person name="Purvine S.O."/>
            <person name="Wright A.T."/>
            <person name="Boxma B."/>
            <person name="Van Alen T."/>
            <person name="Hackstein J.H."/>
            <person name="Baker S.E."/>
            <person name="Grigoriev I.V."/>
            <person name="O'Malley M.A."/>
        </authorList>
    </citation>
    <scope>NUCLEOTIDE SEQUENCE [LARGE SCALE GENOMIC DNA]</scope>
    <source>
        <strain evidence="11 12">G1</strain>
    </source>
</reference>
<keyword evidence="5 10" id="KW-0256">Endoplasmic reticulum</keyword>
<evidence type="ECO:0000313" key="11">
    <source>
        <dbReference type="EMBL" id="ORY54100.1"/>
    </source>
</evidence>
<feature type="transmembrane region" description="Helical" evidence="10">
    <location>
        <begin position="365"/>
        <end position="388"/>
    </location>
</feature>
<evidence type="ECO:0000256" key="7">
    <source>
        <dbReference type="ARBA" id="ARBA00023136"/>
    </source>
</evidence>
<organism evidence="11 12">
    <name type="scientific">Neocallimastix californiae</name>
    <dbReference type="NCBI Taxonomy" id="1754190"/>
    <lineage>
        <taxon>Eukaryota</taxon>
        <taxon>Fungi</taxon>
        <taxon>Fungi incertae sedis</taxon>
        <taxon>Chytridiomycota</taxon>
        <taxon>Chytridiomycota incertae sedis</taxon>
        <taxon>Neocallimastigomycetes</taxon>
        <taxon>Neocallimastigales</taxon>
        <taxon>Neocallimastigaceae</taxon>
        <taxon>Neocallimastix</taxon>
    </lineage>
</organism>
<protein>
    <recommendedName>
        <fullName evidence="8 10">Man(5)GlcNAc(2)-PP-dolichol translocation protein RFT1</fullName>
    </recommendedName>
</protein>
<feature type="transmembrane region" description="Helical" evidence="10">
    <location>
        <begin position="548"/>
        <end position="567"/>
    </location>
</feature>
<keyword evidence="4 10" id="KW-0812">Transmembrane</keyword>
<evidence type="ECO:0000256" key="8">
    <source>
        <dbReference type="ARBA" id="ARBA00044793"/>
    </source>
</evidence>
<comment type="function">
    <text evidence="9 10">Intramembrane glycolipid transporter that operates in the biosynthetic pathway of dolichol-linked oligosaccharides, the glycan precursors employed in protein asparagine (N)-glycosylation. The sequential addition of sugars to dolichol pyrophosphate produces dolichol-linked oligosaccharides containing fourteen sugars, including two GlcNAcs, nine mannoses and three glucoses. Once assembled, the oligosaccharide is transferred from the lipid to nascent proteins by oligosaccharyltransferases. The assembly of dolichol-linked oligosaccharides begins on the cytosolic side of the endoplasmic reticulum membrane and finishes in its lumen. RFT1 could mediate the translocation of the cytosolically oriented intermediate DolPP-GlcNAc2Man5, produced by ALG11, into the ER lumen where dolichol-linked oligosaccharides assembly continues. However, the intramembrane lipid transporter activity could not be confirmed in vitro.</text>
</comment>
<dbReference type="STRING" id="1754190.A0A1Y2D4B2"/>
<evidence type="ECO:0000256" key="2">
    <source>
        <dbReference type="ARBA" id="ARBA00004922"/>
    </source>
</evidence>
<feature type="transmembrane region" description="Helical" evidence="10">
    <location>
        <begin position="112"/>
        <end position="134"/>
    </location>
</feature>
<keyword evidence="12" id="KW-1185">Reference proteome</keyword>
<evidence type="ECO:0000256" key="9">
    <source>
        <dbReference type="ARBA" id="ARBA00045912"/>
    </source>
</evidence>
<feature type="transmembrane region" description="Helical" evidence="10">
    <location>
        <begin position="149"/>
        <end position="169"/>
    </location>
</feature>
<evidence type="ECO:0000256" key="3">
    <source>
        <dbReference type="ARBA" id="ARBA00010288"/>
    </source>
</evidence>
<dbReference type="Pfam" id="PF04506">
    <property type="entry name" value="Rft-1"/>
    <property type="match status" value="1"/>
</dbReference>
<feature type="transmembrane region" description="Helical" evidence="10">
    <location>
        <begin position="408"/>
        <end position="429"/>
    </location>
</feature>
<gene>
    <name evidence="11" type="ORF">LY90DRAFT_383071</name>
</gene>
<dbReference type="AlphaFoldDB" id="A0A1Y2D4B2"/>
<keyword evidence="6 10" id="KW-1133">Transmembrane helix</keyword>
<comment type="similarity">
    <text evidence="3 10">Belongs to the RFT1 family.</text>
</comment>
<keyword evidence="7 10" id="KW-0472">Membrane</keyword>
<dbReference type="PANTHER" id="PTHR13117">
    <property type="entry name" value="ENDOPLASMIC RETICULUM MULTISPAN TRANSMEMBRANE PROTEIN-RELATED"/>
    <property type="match status" value="1"/>
</dbReference>
<dbReference type="InterPro" id="IPR007594">
    <property type="entry name" value="RFT1"/>
</dbReference>